<evidence type="ECO:0000256" key="5">
    <source>
        <dbReference type="HAMAP-Rule" id="MF_00105"/>
    </source>
</evidence>
<dbReference type="RefSeq" id="WP_002702547.1">
    <property type="nucleotide sequence ID" value="NZ_AGRW01000034.1"/>
</dbReference>
<evidence type="ECO:0000313" key="8">
    <source>
        <dbReference type="EMBL" id="EIC02751.1"/>
    </source>
</evidence>
<dbReference type="Proteomes" id="UP000003571">
    <property type="component" value="Unassembled WGS sequence"/>
</dbReference>
<evidence type="ECO:0000256" key="3">
    <source>
        <dbReference type="ARBA" id="ARBA00023163"/>
    </source>
</evidence>
<evidence type="ECO:0000256" key="4">
    <source>
        <dbReference type="ARBA" id="ARBA00024916"/>
    </source>
</evidence>
<dbReference type="eggNOG" id="COG0782">
    <property type="taxonomic scope" value="Bacteria"/>
</dbReference>
<evidence type="ECO:0000259" key="7">
    <source>
        <dbReference type="Pfam" id="PF03449"/>
    </source>
</evidence>
<dbReference type="Gene3D" id="1.10.287.180">
    <property type="entry name" value="Transcription elongation factor, GreA/GreB, N-terminal domain"/>
    <property type="match status" value="1"/>
</dbReference>
<organism evidence="8 9">
    <name type="scientific">Treponema saccharophilum DSM 2985</name>
    <dbReference type="NCBI Taxonomy" id="907348"/>
    <lineage>
        <taxon>Bacteria</taxon>
        <taxon>Pseudomonadati</taxon>
        <taxon>Spirochaetota</taxon>
        <taxon>Spirochaetia</taxon>
        <taxon>Spirochaetales</taxon>
        <taxon>Treponemataceae</taxon>
        <taxon>Treponema</taxon>
    </lineage>
</organism>
<feature type="domain" description="Transcription elongation factor GreA/GreB N-terminal" evidence="7">
    <location>
        <begin position="763"/>
        <end position="832"/>
    </location>
</feature>
<dbReference type="InterPro" id="IPR036805">
    <property type="entry name" value="Tscrpt_elong_fac_GreA/B_N_sf"/>
</dbReference>
<dbReference type="AlphaFoldDB" id="H7EI72"/>
<dbReference type="SUPFAM" id="SSF48452">
    <property type="entry name" value="TPR-like"/>
    <property type="match status" value="1"/>
</dbReference>
<dbReference type="NCBIfam" id="NF011309">
    <property type="entry name" value="PRK14720.1"/>
    <property type="match status" value="1"/>
</dbReference>
<dbReference type="InterPro" id="IPR001437">
    <property type="entry name" value="Tscrpt_elong_fac_GreA/B_C"/>
</dbReference>
<keyword evidence="8" id="KW-0251">Elongation factor</keyword>
<dbReference type="SUPFAM" id="SSF54534">
    <property type="entry name" value="FKBP-like"/>
    <property type="match status" value="1"/>
</dbReference>
<dbReference type="InterPro" id="IPR036953">
    <property type="entry name" value="GreA/GreB_C_sf"/>
</dbReference>
<sequence>MSEEFKESVLKKLQEEQWTRTTITNYTNLEELEKIVQEAKEQGCTDEIKAICDEHLSHSKDSIIALYVSGILGVKKSSLDNTVLQTLVGIFLNNHKEALVESLCKTILEEDDTNAFALRTLISCYRENKDADNKIWETYEKLVKVDSEEAEAAKILADHYKELKNDELAKEFYKKALLRYVYIKNYIAVKDVWEILVKLIPEDIDFFYLVQRKIAKTISADKSATLMKDVYNYYKDKAKWDTAIEILKLILSIDPKDNWSRKEITTCYESKYKGHSHVEEYIRDAGFSYRNVFDAISDFEKHIAFDEGHFVFHNTWHVGLIRKVENDMLVINFGKKNGIHKMSLKMAVDALIPLSNEHIWVIKATTKSKDGGFSTKAEMVDKIKKDKAWTLKTIIRSFNNSCDIKKIKAELVPSILTASEWTAWNSAAKKVLESDSTFGVNPNNSNEWTVRDREITPEEKLSNEFKAQKQFFPRVDILMKFCNNDLDKTSELFVDMRDYFTGYLKSYINMGDTKDISEQLMASYLITRRVYPQFIEQNADSVNFEKLYRQIEDPRKMYTSLKDTKNTSLKADFLKNVGELSDWVQQYIRIFPAVLSKDMLTILVNKGHKDEVQKLAQTAFDDFKGYRDLIYFFFDECRTDEWFTEINIPLQKQLIALVNIISQAYKAIDNHVDSTENKKIIANICKLIFNTGKKKDDDGSSIYAQYMLGSDKETMTHMYTIVDDIAELDDLIKAQLRSRILEKYPDFKFHKAEEKTTTPKGMLVTKRKLDEKRALEERMNSVDLPKIAKEVAEAKEKGDLKENAEYIAAKEAQHKLGLDLKRLQEELARAVIFDPTTATASIVSFGTDIVLENKDTGAEEKYTILGPWESEPENGIISYMSPFGMNLMEHKLGETLSFTINEHKYQYVIKNIAINTALTKF</sequence>
<comment type="caution">
    <text evidence="8">The sequence shown here is derived from an EMBL/GenBank/DDBJ whole genome shotgun (WGS) entry which is preliminary data.</text>
</comment>
<dbReference type="Gene3D" id="1.25.40.10">
    <property type="entry name" value="Tetratricopeptide repeat domain"/>
    <property type="match status" value="1"/>
</dbReference>
<evidence type="ECO:0000259" key="6">
    <source>
        <dbReference type="Pfam" id="PF01272"/>
    </source>
</evidence>
<dbReference type="STRING" id="907348.TresaDRAFT_2246"/>
<dbReference type="GO" id="GO:0006354">
    <property type="term" value="P:DNA-templated transcription elongation"/>
    <property type="evidence" value="ECO:0007669"/>
    <property type="project" value="TreeGrafter"/>
</dbReference>
<dbReference type="Gene3D" id="3.10.50.30">
    <property type="entry name" value="Transcription elongation factor, GreA/GreB, C-terminal domain"/>
    <property type="match status" value="1"/>
</dbReference>
<dbReference type="GO" id="GO:0003746">
    <property type="term" value="F:translation elongation factor activity"/>
    <property type="evidence" value="ECO:0007669"/>
    <property type="project" value="UniProtKB-KW"/>
</dbReference>
<accession>H7EI72</accession>
<keyword evidence="9" id="KW-1185">Reference proteome</keyword>
<dbReference type="GO" id="GO:0003677">
    <property type="term" value="F:DNA binding"/>
    <property type="evidence" value="ECO:0007669"/>
    <property type="project" value="UniProtKB-UniRule"/>
</dbReference>
<feature type="domain" description="Transcription elongation factor GreA/GreB C-terminal" evidence="6">
    <location>
        <begin position="841"/>
        <end position="912"/>
    </location>
</feature>
<keyword evidence="8" id="KW-0648">Protein biosynthesis</keyword>
<protein>
    <recommendedName>
        <fullName evidence="5">Transcription elongation factor GreA</fullName>
    </recommendedName>
    <alternativeName>
        <fullName evidence="5">Transcript cleavage factor GreA</fullName>
    </alternativeName>
</protein>
<dbReference type="GO" id="GO:0070063">
    <property type="term" value="F:RNA polymerase binding"/>
    <property type="evidence" value="ECO:0007669"/>
    <property type="project" value="InterPro"/>
</dbReference>
<dbReference type="Pfam" id="PF03449">
    <property type="entry name" value="GreA_GreB_N"/>
    <property type="match status" value="1"/>
</dbReference>
<dbReference type="Pfam" id="PF01272">
    <property type="entry name" value="GreA_GreB"/>
    <property type="match status" value="1"/>
</dbReference>
<dbReference type="HAMAP" id="MF_00105">
    <property type="entry name" value="GreA_GreB"/>
    <property type="match status" value="1"/>
</dbReference>
<dbReference type="eggNOG" id="COG1747">
    <property type="taxonomic scope" value="Bacteria"/>
</dbReference>
<dbReference type="PANTHER" id="PTHR30437:SF4">
    <property type="entry name" value="TRANSCRIPTION ELONGATION FACTOR GREA"/>
    <property type="match status" value="1"/>
</dbReference>
<keyword evidence="1 5" id="KW-0805">Transcription regulation</keyword>
<dbReference type="OrthoDB" id="9808774at2"/>
<evidence type="ECO:0000256" key="2">
    <source>
        <dbReference type="ARBA" id="ARBA00023125"/>
    </source>
</evidence>
<evidence type="ECO:0000313" key="9">
    <source>
        <dbReference type="Proteomes" id="UP000003571"/>
    </source>
</evidence>
<proteinExistence type="inferred from homology"/>
<keyword evidence="3 5" id="KW-0804">Transcription</keyword>
<evidence type="ECO:0000256" key="1">
    <source>
        <dbReference type="ARBA" id="ARBA00023015"/>
    </source>
</evidence>
<name>H7EI72_9SPIR</name>
<reference evidence="8 9" key="1">
    <citation type="submission" date="2011-09" db="EMBL/GenBank/DDBJ databases">
        <title>The draft genome of Treponema saccharophilum DSM 2985.</title>
        <authorList>
            <consortium name="US DOE Joint Genome Institute (JGI-PGF)"/>
            <person name="Lucas S."/>
            <person name="Copeland A."/>
            <person name="Lapidus A."/>
            <person name="Glavina del Rio T."/>
            <person name="Dalin E."/>
            <person name="Tice H."/>
            <person name="Bruce D."/>
            <person name="Goodwin L."/>
            <person name="Pitluck S."/>
            <person name="Peters L."/>
            <person name="Kyrpides N."/>
            <person name="Mavromatis K."/>
            <person name="Ivanova N."/>
            <person name="Markowitz V."/>
            <person name="Cheng J.-F."/>
            <person name="Hugenholtz P."/>
            <person name="Woyke T."/>
            <person name="Wu D."/>
            <person name="Gronow S."/>
            <person name="Wellnitz S."/>
            <person name="Brambilla E."/>
            <person name="Klenk H.-P."/>
            <person name="Eisen J.A."/>
        </authorList>
    </citation>
    <scope>NUCLEOTIDE SEQUENCE [LARGE SCALE GENOMIC DNA]</scope>
    <source>
        <strain evidence="8 9">DSM 2985</strain>
    </source>
</reference>
<comment type="function">
    <text evidence="4 5">Necessary for efficient RNA polymerase transcription elongation past template-encoded arresting sites. The arresting sites in DNA have the property of trapping a certain fraction of elongating RNA polymerases that pass through, resulting in locked ternary complexes. Cleavage of the nascent transcript by cleavage factors such as GreA or GreB allows the resumption of elongation from the new 3'terminus. GreA releases sequences of 2 to 3 nucleotides.</text>
</comment>
<dbReference type="InterPro" id="IPR022691">
    <property type="entry name" value="Tscrpt_elong_fac_GreA/B_N"/>
</dbReference>
<dbReference type="EMBL" id="AGRW01000034">
    <property type="protein sequence ID" value="EIC02751.1"/>
    <property type="molecule type" value="Genomic_DNA"/>
</dbReference>
<comment type="similarity">
    <text evidence="5">Belongs to the GreA/GreB family.</text>
</comment>
<dbReference type="SUPFAM" id="SSF46557">
    <property type="entry name" value="GreA transcript cleavage protein, N-terminal domain"/>
    <property type="match status" value="1"/>
</dbReference>
<keyword evidence="2 5" id="KW-0238">DNA-binding</keyword>
<dbReference type="PATRIC" id="fig|907348.3.peg.509"/>
<dbReference type="GO" id="GO:0032784">
    <property type="term" value="P:regulation of DNA-templated transcription elongation"/>
    <property type="evidence" value="ECO:0007669"/>
    <property type="project" value="UniProtKB-UniRule"/>
</dbReference>
<dbReference type="InterPro" id="IPR011990">
    <property type="entry name" value="TPR-like_helical_dom_sf"/>
</dbReference>
<dbReference type="InterPro" id="IPR023459">
    <property type="entry name" value="Tscrpt_elong_fac_GreA/B_fam"/>
</dbReference>
<gene>
    <name evidence="5" type="primary">greA</name>
    <name evidence="8" type="ORF">TresaDRAFT_2246</name>
</gene>
<dbReference type="PANTHER" id="PTHR30437">
    <property type="entry name" value="TRANSCRIPTION ELONGATION FACTOR GREA"/>
    <property type="match status" value="1"/>
</dbReference>
<dbReference type="InterPro" id="IPR028624">
    <property type="entry name" value="Tscrpt_elong_fac_GreA/B"/>
</dbReference>